<evidence type="ECO:0000313" key="3">
    <source>
        <dbReference type="Proteomes" id="UP000306102"/>
    </source>
</evidence>
<reference evidence="2 3" key="1">
    <citation type="journal article" date="2018" name="Proc. Natl. Acad. Sci. U.S.A.">
        <title>Draft genome sequence of Camellia sinensis var. sinensis provides insights into the evolution of the tea genome and tea quality.</title>
        <authorList>
            <person name="Wei C."/>
            <person name="Yang H."/>
            <person name="Wang S."/>
            <person name="Zhao J."/>
            <person name="Liu C."/>
            <person name="Gao L."/>
            <person name="Xia E."/>
            <person name="Lu Y."/>
            <person name="Tai Y."/>
            <person name="She G."/>
            <person name="Sun J."/>
            <person name="Cao H."/>
            <person name="Tong W."/>
            <person name="Gao Q."/>
            <person name="Li Y."/>
            <person name="Deng W."/>
            <person name="Jiang X."/>
            <person name="Wang W."/>
            <person name="Chen Q."/>
            <person name="Zhang S."/>
            <person name="Li H."/>
            <person name="Wu J."/>
            <person name="Wang P."/>
            <person name="Li P."/>
            <person name="Shi C."/>
            <person name="Zheng F."/>
            <person name="Jian J."/>
            <person name="Huang B."/>
            <person name="Shan D."/>
            <person name="Shi M."/>
            <person name="Fang C."/>
            <person name="Yue Y."/>
            <person name="Li F."/>
            <person name="Li D."/>
            <person name="Wei S."/>
            <person name="Han B."/>
            <person name="Jiang C."/>
            <person name="Yin Y."/>
            <person name="Xia T."/>
            <person name="Zhang Z."/>
            <person name="Bennetzen J.L."/>
            <person name="Zhao S."/>
            <person name="Wan X."/>
        </authorList>
    </citation>
    <scope>NUCLEOTIDE SEQUENCE [LARGE SCALE GENOMIC DNA]</scope>
    <source>
        <strain evidence="3">cv. Shuchazao</strain>
        <tissue evidence="2">Leaf</tissue>
    </source>
</reference>
<proteinExistence type="inferred from homology"/>
<dbReference type="GO" id="GO:0004866">
    <property type="term" value="F:endopeptidase inhibitor activity"/>
    <property type="evidence" value="ECO:0007669"/>
    <property type="project" value="InterPro"/>
</dbReference>
<comment type="similarity">
    <text evidence="1">Belongs to the protease inhibitor I3 (leguminous Kunitz-type inhibitor) family.</text>
</comment>
<dbReference type="Proteomes" id="UP000306102">
    <property type="component" value="Unassembled WGS sequence"/>
</dbReference>
<accession>A0A4S4DXT5</accession>
<protein>
    <submittedName>
        <fullName evidence="2">Uncharacterized protein</fullName>
    </submittedName>
</protein>
<dbReference type="InterPro" id="IPR002160">
    <property type="entry name" value="Prot_inh_Kunz-lg"/>
</dbReference>
<keyword evidence="3" id="KW-1185">Reference proteome</keyword>
<dbReference type="SUPFAM" id="SSF50386">
    <property type="entry name" value="STI-like"/>
    <property type="match status" value="2"/>
</dbReference>
<dbReference type="PANTHER" id="PTHR33107:SF5">
    <property type="entry name" value="KUNITZ TRYPSIN INHIBITOR 5"/>
    <property type="match status" value="1"/>
</dbReference>
<organism evidence="2 3">
    <name type="scientific">Camellia sinensis var. sinensis</name>
    <name type="common">China tea</name>
    <dbReference type="NCBI Taxonomy" id="542762"/>
    <lineage>
        <taxon>Eukaryota</taxon>
        <taxon>Viridiplantae</taxon>
        <taxon>Streptophyta</taxon>
        <taxon>Embryophyta</taxon>
        <taxon>Tracheophyta</taxon>
        <taxon>Spermatophyta</taxon>
        <taxon>Magnoliopsida</taxon>
        <taxon>eudicotyledons</taxon>
        <taxon>Gunneridae</taxon>
        <taxon>Pentapetalae</taxon>
        <taxon>asterids</taxon>
        <taxon>Ericales</taxon>
        <taxon>Theaceae</taxon>
        <taxon>Camellia</taxon>
    </lineage>
</organism>
<sequence length="445" mass="48909">MERLAQEPLDLTSTRNSQLIIFTELIHPQNGNDILKIEHQDADLPPPITADRRHPFSSSPLFLLSITAIYAAAPSPLSLLSITTIYAIAPSSLSLLFITAICTAAPSPSSLLSITSFSLSLNVTANSAPSPVRDIDGKEVRAGIDYYILPVFRGKGGGLTLASTTQRCPLDVVQARQEVDHGLPLTFSPVNPKKGVVRVSTDLNIKFSAATICVQSTVWRLANYDESTGRYFVTTGGVEGNPGPETVSNWFKIEKFNDDYKLVFCPGVCDVCKVICRDVGIYIDAHGRRRLALSDRVYRQLASTTQRCPLDVVQARQEVDHGLPLTFSPVNPKKGVVRVSTDLNIKFSAATICVQSTVWRLANYEKSTGQYFVTTGGVEGNPGPETVRNWFKIEKFNDDYKLVFCPGVCDVCKVICRDVGIYIDEHGTRRLALSDVPFKVMFKKA</sequence>
<evidence type="ECO:0000256" key="1">
    <source>
        <dbReference type="ARBA" id="ARBA00005440"/>
    </source>
</evidence>
<dbReference type="InterPro" id="IPR011065">
    <property type="entry name" value="Kunitz_inhibitor_STI-like_sf"/>
</dbReference>
<gene>
    <name evidence="2" type="ORF">TEA_021066</name>
</gene>
<dbReference type="STRING" id="542762.A0A4S4DXT5"/>
<dbReference type="EMBL" id="SDRB02009705">
    <property type="protein sequence ID" value="THG07894.1"/>
    <property type="molecule type" value="Genomic_DNA"/>
</dbReference>
<dbReference type="AlphaFoldDB" id="A0A4S4DXT5"/>
<dbReference type="SMART" id="SM00452">
    <property type="entry name" value="STI"/>
    <property type="match status" value="2"/>
</dbReference>
<dbReference type="Gene3D" id="2.80.10.50">
    <property type="match status" value="2"/>
</dbReference>
<evidence type="ECO:0000313" key="2">
    <source>
        <dbReference type="EMBL" id="THG07894.1"/>
    </source>
</evidence>
<dbReference type="PANTHER" id="PTHR33107">
    <property type="entry name" value="KUNITZ TRYPSIN INHIBITOR 2"/>
    <property type="match status" value="1"/>
</dbReference>
<dbReference type="PROSITE" id="PS00283">
    <property type="entry name" value="SOYBEAN_KUNITZ"/>
    <property type="match status" value="1"/>
</dbReference>
<dbReference type="SMR" id="A0A4S4DXT5"/>
<name>A0A4S4DXT5_CAMSN</name>
<dbReference type="Pfam" id="PF00197">
    <property type="entry name" value="Kunitz_legume"/>
    <property type="match status" value="2"/>
</dbReference>
<dbReference type="PRINTS" id="PR00291">
    <property type="entry name" value="KUNITZINHBTR"/>
</dbReference>
<dbReference type="CDD" id="cd23375">
    <property type="entry name" value="beta-trefoil_STI_VvMLP-like"/>
    <property type="match status" value="1"/>
</dbReference>
<comment type="caution">
    <text evidence="2">The sequence shown here is derived from an EMBL/GenBank/DDBJ whole genome shotgun (WGS) entry which is preliminary data.</text>
</comment>